<gene>
    <name evidence="7" type="ORF">J437_LFUL013007</name>
</gene>
<dbReference type="InterPro" id="IPR050726">
    <property type="entry name" value="mGluR"/>
</dbReference>
<name>A0A8K0P4G4_LADFU</name>
<proteinExistence type="predicted"/>
<dbReference type="OrthoDB" id="425344at2759"/>
<dbReference type="GO" id="GO:0016020">
    <property type="term" value="C:membrane"/>
    <property type="evidence" value="ECO:0007669"/>
    <property type="project" value="UniProtKB-SubCell"/>
</dbReference>
<evidence type="ECO:0000256" key="5">
    <source>
        <dbReference type="ARBA" id="ARBA00023180"/>
    </source>
</evidence>
<comment type="caution">
    <text evidence="7">The sequence shown here is derived from an EMBL/GenBank/DDBJ whole genome shotgun (WGS) entry which is preliminary data.</text>
</comment>
<protein>
    <recommendedName>
        <fullName evidence="6">Receptor ligand binding region domain-containing protein</fullName>
    </recommendedName>
</protein>
<dbReference type="Proteomes" id="UP000792457">
    <property type="component" value="Unassembled WGS sequence"/>
</dbReference>
<keyword evidence="3" id="KW-1133">Transmembrane helix</keyword>
<keyword evidence="8" id="KW-1185">Reference proteome</keyword>
<dbReference type="PANTHER" id="PTHR24060">
    <property type="entry name" value="METABOTROPIC GLUTAMATE RECEPTOR"/>
    <property type="match status" value="1"/>
</dbReference>
<reference evidence="7" key="2">
    <citation type="submission" date="2017-10" db="EMBL/GenBank/DDBJ databases">
        <title>Ladona fulva Genome sequencing and assembly.</title>
        <authorList>
            <person name="Murali S."/>
            <person name="Richards S."/>
            <person name="Bandaranaike D."/>
            <person name="Bellair M."/>
            <person name="Blankenburg K."/>
            <person name="Chao H."/>
            <person name="Dinh H."/>
            <person name="Doddapaneni H."/>
            <person name="Dugan-Rocha S."/>
            <person name="Elkadiri S."/>
            <person name="Gnanaolivu R."/>
            <person name="Hernandez B."/>
            <person name="Skinner E."/>
            <person name="Javaid M."/>
            <person name="Lee S."/>
            <person name="Li M."/>
            <person name="Ming W."/>
            <person name="Munidasa M."/>
            <person name="Muniz J."/>
            <person name="Nguyen L."/>
            <person name="Hughes D."/>
            <person name="Osuji N."/>
            <person name="Pu L.-L."/>
            <person name="Puazo M."/>
            <person name="Qu C."/>
            <person name="Quiroz J."/>
            <person name="Raj R."/>
            <person name="Weissenberger G."/>
            <person name="Xin Y."/>
            <person name="Zou X."/>
            <person name="Han Y."/>
            <person name="Worley K."/>
            <person name="Muzny D."/>
            <person name="Gibbs R."/>
        </authorList>
    </citation>
    <scope>NUCLEOTIDE SEQUENCE</scope>
    <source>
        <strain evidence="7">Sampled in the wild</strain>
    </source>
</reference>
<evidence type="ECO:0000256" key="2">
    <source>
        <dbReference type="ARBA" id="ARBA00022692"/>
    </source>
</evidence>
<dbReference type="EMBL" id="KZ308648">
    <property type="protein sequence ID" value="KAG8232762.1"/>
    <property type="molecule type" value="Genomic_DNA"/>
</dbReference>
<dbReference type="Gene3D" id="3.40.50.2300">
    <property type="match status" value="1"/>
</dbReference>
<sequence>MQAFRELAEQAGVICVAREASILSHAEDSQFDSVLRNLAEDPAANVVVCFCEGFTVRGLLAASKRLKLTDRFLFIGR</sequence>
<dbReference type="InterPro" id="IPR001828">
    <property type="entry name" value="ANF_lig-bd_rcpt"/>
</dbReference>
<feature type="domain" description="Receptor ligand binding region" evidence="6">
    <location>
        <begin position="1"/>
        <end position="75"/>
    </location>
</feature>
<organism evidence="7 8">
    <name type="scientific">Ladona fulva</name>
    <name type="common">Scarce chaser dragonfly</name>
    <name type="synonym">Libellula fulva</name>
    <dbReference type="NCBI Taxonomy" id="123851"/>
    <lineage>
        <taxon>Eukaryota</taxon>
        <taxon>Metazoa</taxon>
        <taxon>Ecdysozoa</taxon>
        <taxon>Arthropoda</taxon>
        <taxon>Hexapoda</taxon>
        <taxon>Insecta</taxon>
        <taxon>Pterygota</taxon>
        <taxon>Palaeoptera</taxon>
        <taxon>Odonata</taxon>
        <taxon>Epiprocta</taxon>
        <taxon>Anisoptera</taxon>
        <taxon>Libelluloidea</taxon>
        <taxon>Libellulidae</taxon>
        <taxon>Ladona</taxon>
    </lineage>
</organism>
<dbReference type="InterPro" id="IPR028082">
    <property type="entry name" value="Peripla_BP_I"/>
</dbReference>
<keyword evidence="5" id="KW-0325">Glycoprotein</keyword>
<evidence type="ECO:0000313" key="8">
    <source>
        <dbReference type="Proteomes" id="UP000792457"/>
    </source>
</evidence>
<keyword evidence="4" id="KW-0472">Membrane</keyword>
<evidence type="ECO:0000313" key="7">
    <source>
        <dbReference type="EMBL" id="KAG8232762.1"/>
    </source>
</evidence>
<accession>A0A8K0P4G4</accession>
<evidence type="ECO:0000256" key="1">
    <source>
        <dbReference type="ARBA" id="ARBA00004370"/>
    </source>
</evidence>
<dbReference type="AlphaFoldDB" id="A0A8K0P4G4"/>
<evidence type="ECO:0000259" key="6">
    <source>
        <dbReference type="Pfam" id="PF01094"/>
    </source>
</evidence>
<dbReference type="SUPFAM" id="SSF53822">
    <property type="entry name" value="Periplasmic binding protein-like I"/>
    <property type="match status" value="1"/>
</dbReference>
<reference evidence="7" key="1">
    <citation type="submission" date="2013-04" db="EMBL/GenBank/DDBJ databases">
        <authorList>
            <person name="Qu J."/>
            <person name="Murali S.C."/>
            <person name="Bandaranaike D."/>
            <person name="Bellair M."/>
            <person name="Blankenburg K."/>
            <person name="Chao H."/>
            <person name="Dinh H."/>
            <person name="Doddapaneni H."/>
            <person name="Downs B."/>
            <person name="Dugan-Rocha S."/>
            <person name="Elkadiri S."/>
            <person name="Gnanaolivu R.D."/>
            <person name="Hernandez B."/>
            <person name="Javaid M."/>
            <person name="Jayaseelan J.C."/>
            <person name="Lee S."/>
            <person name="Li M."/>
            <person name="Ming W."/>
            <person name="Munidasa M."/>
            <person name="Muniz J."/>
            <person name="Nguyen L."/>
            <person name="Ongeri F."/>
            <person name="Osuji N."/>
            <person name="Pu L.-L."/>
            <person name="Puazo M."/>
            <person name="Qu C."/>
            <person name="Quiroz J."/>
            <person name="Raj R."/>
            <person name="Weissenberger G."/>
            <person name="Xin Y."/>
            <person name="Zou X."/>
            <person name="Han Y."/>
            <person name="Richards S."/>
            <person name="Worley K."/>
            <person name="Muzny D."/>
            <person name="Gibbs R."/>
        </authorList>
    </citation>
    <scope>NUCLEOTIDE SEQUENCE</scope>
    <source>
        <strain evidence="7">Sampled in the wild</strain>
    </source>
</reference>
<dbReference type="Pfam" id="PF01094">
    <property type="entry name" value="ANF_receptor"/>
    <property type="match status" value="1"/>
</dbReference>
<evidence type="ECO:0000256" key="4">
    <source>
        <dbReference type="ARBA" id="ARBA00023136"/>
    </source>
</evidence>
<comment type="subcellular location">
    <subcellularLocation>
        <location evidence="1">Membrane</location>
    </subcellularLocation>
</comment>
<keyword evidence="2" id="KW-0812">Transmembrane</keyword>
<evidence type="ECO:0000256" key="3">
    <source>
        <dbReference type="ARBA" id="ARBA00022989"/>
    </source>
</evidence>